<evidence type="ECO:0000313" key="3">
    <source>
        <dbReference type="EMBL" id="CAF3516203.1"/>
    </source>
</evidence>
<evidence type="ECO:0000313" key="1">
    <source>
        <dbReference type="EMBL" id="CAF0738145.1"/>
    </source>
</evidence>
<comment type="caution">
    <text evidence="1">The sequence shown here is derived from an EMBL/GenBank/DDBJ whole genome shotgun (WGS) entry which is preliminary data.</text>
</comment>
<dbReference type="EMBL" id="CAJOBA010001847">
    <property type="protein sequence ID" value="CAF3617296.1"/>
    <property type="molecule type" value="Genomic_DNA"/>
</dbReference>
<dbReference type="Proteomes" id="UP000677228">
    <property type="component" value="Unassembled WGS sequence"/>
</dbReference>
<evidence type="ECO:0000313" key="2">
    <source>
        <dbReference type="EMBL" id="CAF0832675.1"/>
    </source>
</evidence>
<gene>
    <name evidence="1" type="ORF">GPM918_LOCUS101</name>
    <name evidence="2" type="ORF">OVA965_LOCUS6225</name>
    <name evidence="3" type="ORF">SRO942_LOCUS102</name>
    <name evidence="4" type="ORF">TMI583_LOCUS6221</name>
</gene>
<protein>
    <submittedName>
        <fullName evidence="1">Uncharacterized protein</fullName>
    </submittedName>
</protein>
<sequence>MSNTQPEVDRRGHIKKLVEMFELECIDSLSKQMAKLHNDINFSLLSDEDKLMFYKHIHNEYKQCQKQKKELNLFVNTKLKIIDNILEQSQNFDNLRIQLQNAQETEERQIQLYENVLFELNKSSNETNYDKLIEQTEQLIQLKNKTLKYSKENVDSFKTLL</sequence>
<dbReference type="EMBL" id="CAJNOQ010000008">
    <property type="protein sequence ID" value="CAF0738145.1"/>
    <property type="molecule type" value="Genomic_DNA"/>
</dbReference>
<organism evidence="1 5">
    <name type="scientific">Didymodactylos carnosus</name>
    <dbReference type="NCBI Taxonomy" id="1234261"/>
    <lineage>
        <taxon>Eukaryota</taxon>
        <taxon>Metazoa</taxon>
        <taxon>Spiralia</taxon>
        <taxon>Gnathifera</taxon>
        <taxon>Rotifera</taxon>
        <taxon>Eurotatoria</taxon>
        <taxon>Bdelloidea</taxon>
        <taxon>Philodinida</taxon>
        <taxon>Philodinidae</taxon>
        <taxon>Didymodactylos</taxon>
    </lineage>
</organism>
<dbReference type="Proteomes" id="UP000663829">
    <property type="component" value="Unassembled WGS sequence"/>
</dbReference>
<dbReference type="EMBL" id="CAJOBC010000008">
    <property type="protein sequence ID" value="CAF3516203.1"/>
    <property type="molecule type" value="Genomic_DNA"/>
</dbReference>
<dbReference type="Proteomes" id="UP000681722">
    <property type="component" value="Unassembled WGS sequence"/>
</dbReference>
<proteinExistence type="predicted"/>
<evidence type="ECO:0000313" key="5">
    <source>
        <dbReference type="Proteomes" id="UP000663829"/>
    </source>
</evidence>
<keyword evidence="5" id="KW-1185">Reference proteome</keyword>
<reference evidence="1" key="1">
    <citation type="submission" date="2021-02" db="EMBL/GenBank/DDBJ databases">
        <authorList>
            <person name="Nowell W R."/>
        </authorList>
    </citation>
    <scope>NUCLEOTIDE SEQUENCE</scope>
</reference>
<evidence type="ECO:0000313" key="4">
    <source>
        <dbReference type="EMBL" id="CAF3617296.1"/>
    </source>
</evidence>
<dbReference type="Proteomes" id="UP000682733">
    <property type="component" value="Unassembled WGS sequence"/>
</dbReference>
<accession>A0A813NN60</accession>
<dbReference type="EMBL" id="CAJNOK010001847">
    <property type="protein sequence ID" value="CAF0832675.1"/>
    <property type="molecule type" value="Genomic_DNA"/>
</dbReference>
<name>A0A813NN60_9BILA</name>
<dbReference type="AlphaFoldDB" id="A0A813NN60"/>